<reference evidence="6 7" key="1">
    <citation type="submission" date="2024-07" db="EMBL/GenBank/DDBJ databases">
        <authorList>
            <person name="Thanompreechachai J."/>
            <person name="Duangmal K."/>
        </authorList>
    </citation>
    <scope>NUCLEOTIDE SEQUENCE [LARGE SCALE GENOMIC DNA]</scope>
    <source>
        <strain evidence="6 7">KCTC 19886</strain>
    </source>
</reference>
<dbReference type="SMART" id="SM00448">
    <property type="entry name" value="REC"/>
    <property type="match status" value="1"/>
</dbReference>
<evidence type="ECO:0000313" key="7">
    <source>
        <dbReference type="Proteomes" id="UP001555826"/>
    </source>
</evidence>
<gene>
    <name evidence="6" type="ORF">AB1207_13495</name>
</gene>
<organism evidence="6 7">
    <name type="scientific">Kineococcus endophyticus</name>
    <dbReference type="NCBI Taxonomy" id="1181883"/>
    <lineage>
        <taxon>Bacteria</taxon>
        <taxon>Bacillati</taxon>
        <taxon>Actinomycetota</taxon>
        <taxon>Actinomycetes</taxon>
        <taxon>Kineosporiales</taxon>
        <taxon>Kineosporiaceae</taxon>
        <taxon>Kineococcus</taxon>
    </lineage>
</organism>
<comment type="caution">
    <text evidence="6">The sequence shown here is derived from an EMBL/GenBank/DDBJ whole genome shotgun (WGS) entry which is preliminary data.</text>
</comment>
<protein>
    <submittedName>
        <fullName evidence="6">Response regulator transcription factor</fullName>
    </submittedName>
</protein>
<feature type="DNA-binding region" description="OmpR/PhoB-type" evidence="3">
    <location>
        <begin position="124"/>
        <end position="222"/>
    </location>
</feature>
<dbReference type="InterPro" id="IPR001867">
    <property type="entry name" value="OmpR/PhoB-type_DNA-bd"/>
</dbReference>
<evidence type="ECO:0000259" key="5">
    <source>
        <dbReference type="PROSITE" id="PS51755"/>
    </source>
</evidence>
<keyword evidence="2" id="KW-0597">Phosphoprotein</keyword>
<evidence type="ECO:0000313" key="6">
    <source>
        <dbReference type="EMBL" id="MEW9265766.1"/>
    </source>
</evidence>
<proteinExistence type="predicted"/>
<dbReference type="CDD" id="cd00383">
    <property type="entry name" value="trans_reg_C"/>
    <property type="match status" value="1"/>
</dbReference>
<dbReference type="Proteomes" id="UP001555826">
    <property type="component" value="Unassembled WGS sequence"/>
</dbReference>
<dbReference type="Gene3D" id="1.10.10.10">
    <property type="entry name" value="Winged helix-like DNA-binding domain superfamily/Winged helix DNA-binding domain"/>
    <property type="match status" value="1"/>
</dbReference>
<accession>A0ABV3P814</accession>
<dbReference type="InterPro" id="IPR001789">
    <property type="entry name" value="Sig_transdc_resp-reg_receiver"/>
</dbReference>
<dbReference type="Gene3D" id="6.10.250.690">
    <property type="match status" value="1"/>
</dbReference>
<dbReference type="PANTHER" id="PTHR48111:SF36">
    <property type="entry name" value="TRANSCRIPTIONAL REGULATORY PROTEIN CUTR"/>
    <property type="match status" value="1"/>
</dbReference>
<dbReference type="InterPro" id="IPR036388">
    <property type="entry name" value="WH-like_DNA-bd_sf"/>
</dbReference>
<dbReference type="InterPro" id="IPR039420">
    <property type="entry name" value="WalR-like"/>
</dbReference>
<dbReference type="RefSeq" id="WP_367638890.1">
    <property type="nucleotide sequence ID" value="NZ_JBFNQN010000008.1"/>
</dbReference>
<evidence type="ECO:0000256" key="2">
    <source>
        <dbReference type="PROSITE-ProRule" id="PRU00169"/>
    </source>
</evidence>
<dbReference type="SUPFAM" id="SSF52172">
    <property type="entry name" value="CheY-like"/>
    <property type="match status" value="1"/>
</dbReference>
<evidence type="ECO:0000256" key="1">
    <source>
        <dbReference type="ARBA" id="ARBA00023125"/>
    </source>
</evidence>
<dbReference type="Pfam" id="PF00486">
    <property type="entry name" value="Trans_reg_C"/>
    <property type="match status" value="1"/>
</dbReference>
<name>A0ABV3P814_9ACTN</name>
<dbReference type="PROSITE" id="PS51755">
    <property type="entry name" value="OMPR_PHOB"/>
    <property type="match status" value="1"/>
</dbReference>
<dbReference type="EMBL" id="JBFNQN010000008">
    <property type="protein sequence ID" value="MEW9265766.1"/>
    <property type="molecule type" value="Genomic_DNA"/>
</dbReference>
<feature type="modified residue" description="4-aspartylphosphate" evidence="2">
    <location>
        <position position="51"/>
    </location>
</feature>
<keyword evidence="1 3" id="KW-0238">DNA-binding</keyword>
<dbReference type="InterPro" id="IPR011006">
    <property type="entry name" value="CheY-like_superfamily"/>
</dbReference>
<keyword evidence="7" id="KW-1185">Reference proteome</keyword>
<sequence>MKVLLVEDEVRLADTVRRGLVAEGVTVDVAHDGGTGYERALHGSHDVLVLDLMLPGRNGYEVCRDLRAAGVWTPVLVLTAKDGEYDQVDAFDLGADDYLTKPFSFPVLLARLRALHRRGAPERPVVLTAGDLVLDPGSHRVERAGEPVTLTAREFALLELLLRRRDEVLSKTEILRAVWDPVVDHDPNVVEVYVRYLRKKIDIPFGRNALQTVRGAGYRLAADGG</sequence>
<evidence type="ECO:0000259" key="4">
    <source>
        <dbReference type="PROSITE" id="PS50110"/>
    </source>
</evidence>
<dbReference type="SMART" id="SM00862">
    <property type="entry name" value="Trans_reg_C"/>
    <property type="match status" value="1"/>
</dbReference>
<dbReference type="Pfam" id="PF00072">
    <property type="entry name" value="Response_reg"/>
    <property type="match status" value="1"/>
</dbReference>
<dbReference type="PANTHER" id="PTHR48111">
    <property type="entry name" value="REGULATOR OF RPOS"/>
    <property type="match status" value="1"/>
</dbReference>
<feature type="domain" description="OmpR/PhoB-type" evidence="5">
    <location>
        <begin position="124"/>
        <end position="222"/>
    </location>
</feature>
<evidence type="ECO:0000256" key="3">
    <source>
        <dbReference type="PROSITE-ProRule" id="PRU01091"/>
    </source>
</evidence>
<feature type="domain" description="Response regulatory" evidence="4">
    <location>
        <begin position="2"/>
        <end position="116"/>
    </location>
</feature>
<dbReference type="Gene3D" id="3.40.50.2300">
    <property type="match status" value="1"/>
</dbReference>
<dbReference type="PROSITE" id="PS50110">
    <property type="entry name" value="RESPONSE_REGULATORY"/>
    <property type="match status" value="1"/>
</dbReference>